<accession>A0A9P9E2Q8</accession>
<keyword evidence="3" id="KW-1185">Reference proteome</keyword>
<gene>
    <name evidence="2" type="ORF">B0J11DRAFT_602677</name>
</gene>
<feature type="chain" id="PRO_5040298312" evidence="1">
    <location>
        <begin position="18"/>
        <end position="189"/>
    </location>
</feature>
<organism evidence="2 3">
    <name type="scientific">Dendryphion nanum</name>
    <dbReference type="NCBI Taxonomy" id="256645"/>
    <lineage>
        <taxon>Eukaryota</taxon>
        <taxon>Fungi</taxon>
        <taxon>Dikarya</taxon>
        <taxon>Ascomycota</taxon>
        <taxon>Pezizomycotina</taxon>
        <taxon>Dothideomycetes</taxon>
        <taxon>Pleosporomycetidae</taxon>
        <taxon>Pleosporales</taxon>
        <taxon>Torulaceae</taxon>
        <taxon>Dendryphion</taxon>
    </lineage>
</organism>
<protein>
    <submittedName>
        <fullName evidence="2">Uncharacterized protein</fullName>
    </submittedName>
</protein>
<reference evidence="2" key="1">
    <citation type="journal article" date="2021" name="Nat. Commun.">
        <title>Genetic determinants of endophytism in the Arabidopsis root mycobiome.</title>
        <authorList>
            <person name="Mesny F."/>
            <person name="Miyauchi S."/>
            <person name="Thiergart T."/>
            <person name="Pickel B."/>
            <person name="Atanasova L."/>
            <person name="Karlsson M."/>
            <person name="Huettel B."/>
            <person name="Barry K.W."/>
            <person name="Haridas S."/>
            <person name="Chen C."/>
            <person name="Bauer D."/>
            <person name="Andreopoulos W."/>
            <person name="Pangilinan J."/>
            <person name="LaButti K."/>
            <person name="Riley R."/>
            <person name="Lipzen A."/>
            <person name="Clum A."/>
            <person name="Drula E."/>
            <person name="Henrissat B."/>
            <person name="Kohler A."/>
            <person name="Grigoriev I.V."/>
            <person name="Martin F.M."/>
            <person name="Hacquard S."/>
        </authorList>
    </citation>
    <scope>NUCLEOTIDE SEQUENCE</scope>
    <source>
        <strain evidence="2">MPI-CAGE-CH-0243</strain>
    </source>
</reference>
<name>A0A9P9E2Q8_9PLEO</name>
<keyword evidence="1" id="KW-0732">Signal</keyword>
<evidence type="ECO:0000313" key="3">
    <source>
        <dbReference type="Proteomes" id="UP000700596"/>
    </source>
</evidence>
<evidence type="ECO:0000313" key="2">
    <source>
        <dbReference type="EMBL" id="KAH7130345.1"/>
    </source>
</evidence>
<dbReference type="AlphaFoldDB" id="A0A9P9E2Q8"/>
<feature type="signal peptide" evidence="1">
    <location>
        <begin position="1"/>
        <end position="17"/>
    </location>
</feature>
<comment type="caution">
    <text evidence="2">The sequence shown here is derived from an EMBL/GenBank/DDBJ whole genome shotgun (WGS) entry which is preliminary data.</text>
</comment>
<dbReference type="Proteomes" id="UP000700596">
    <property type="component" value="Unassembled WGS sequence"/>
</dbReference>
<sequence>MLFVTTIFSLVIGLAIAAPATSLSHSVHRREDWCDENLHNSASVETWNKYAKRTCEKIFSKPHDKPITLKLHIWAHSYHEGTPNPEPPKRWDYYHVYQFGLGGDVSKMTQHSCEYSFTDPEIQKRLREVNHVCTRENFDYVIAWSHDMEGQSYTAYVREAEHYPIDGPSPKPGWDFVSWQEKMTFWTEN</sequence>
<proteinExistence type="predicted"/>
<evidence type="ECO:0000256" key="1">
    <source>
        <dbReference type="SAM" id="SignalP"/>
    </source>
</evidence>
<dbReference type="EMBL" id="JAGMWT010000004">
    <property type="protein sequence ID" value="KAH7130345.1"/>
    <property type="molecule type" value="Genomic_DNA"/>
</dbReference>